<sequence>MECFLWTDASKARNQLSEKYEPLQPFLFLSFLEFSGAEIVLDVGANVGLYSLVATLAVKVSSVYSFEPDEAAYQELNQNLTLNCVEKLCKPFQLAISDSTGSVHFGRHSPMSGVNGVVNTSIHDASIFSETYDVEAVTLDQLDDMQGKVLGIKIDVEGHELQVIDGASKLLSQSPAFIQIEHYTGSGIDEKLKNLGYFCFFTAGHDHYFTNVSNFRNPLFVKRAIEHASTWFIETHAGRWPDVNTIKNSLSVTYDLSADKANIECVLRDGFFSEPEYAFYLMVNNEKLHQQWYQIEPKATFILPEIADSIEIKCFVREKQFPEKKVMESCFIKHKTSGYRAESAVGESIGMPSQYAVVSRLFGRPCVDDFDINLSPLLHAINIQNIENIIQLGAGITALALARKFKQMNAGCLSVLCTEEGALALKQGHYFKDEVFNDYSQRISLHRVSNVHNFEKTLASLVQRIDSVSHVILRGQFLADIGISVVELMRLLAHFPKGCKLYTEGLVNASYRRELTDLAAKHDITVEWLYPRSTIIPIEELSLEDCQYATNNISVVKDMSHATVVDLSFSVPNSPSFERALGLDFSLFEDRG</sequence>
<organism evidence="2 3">
    <name type="scientific">Nitrincola tibetensis</name>
    <dbReference type="NCBI Taxonomy" id="2219697"/>
    <lineage>
        <taxon>Bacteria</taxon>
        <taxon>Pseudomonadati</taxon>
        <taxon>Pseudomonadota</taxon>
        <taxon>Gammaproteobacteria</taxon>
        <taxon>Oceanospirillales</taxon>
        <taxon>Oceanospirillaceae</taxon>
        <taxon>Nitrincola</taxon>
    </lineage>
</organism>
<dbReference type="InterPro" id="IPR006342">
    <property type="entry name" value="FkbM_mtfrase"/>
</dbReference>
<dbReference type="PANTHER" id="PTHR34203">
    <property type="entry name" value="METHYLTRANSFERASE, FKBM FAMILY PROTEIN"/>
    <property type="match status" value="1"/>
</dbReference>
<evidence type="ECO:0000313" key="3">
    <source>
        <dbReference type="Proteomes" id="UP000250744"/>
    </source>
</evidence>
<dbReference type="Pfam" id="PF05050">
    <property type="entry name" value="Methyltransf_21"/>
    <property type="match status" value="1"/>
</dbReference>
<evidence type="ECO:0000313" key="2">
    <source>
        <dbReference type="EMBL" id="RAU19182.1"/>
    </source>
</evidence>
<proteinExistence type="predicted"/>
<reference evidence="2 3" key="1">
    <citation type="submission" date="2018-06" db="EMBL/GenBank/DDBJ databases">
        <title>Nitrincola tibetense sp. nov., isolated from Lake XuguoCo on Tibetan Plateau.</title>
        <authorList>
            <person name="Xing P."/>
        </authorList>
    </citation>
    <scope>NUCLEOTIDE SEQUENCE [LARGE SCALE GENOMIC DNA]</scope>
    <source>
        <strain evidence="3">xg18</strain>
    </source>
</reference>
<dbReference type="Proteomes" id="UP000250744">
    <property type="component" value="Unassembled WGS sequence"/>
</dbReference>
<dbReference type="PANTHER" id="PTHR34203:SF15">
    <property type="entry name" value="SLL1173 PROTEIN"/>
    <property type="match status" value="1"/>
</dbReference>
<accession>A0A364NQ76</accession>
<dbReference type="OrthoDB" id="4104638at2"/>
<comment type="caution">
    <text evidence="2">The sequence shown here is derived from an EMBL/GenBank/DDBJ whole genome shotgun (WGS) entry which is preliminary data.</text>
</comment>
<dbReference type="InterPro" id="IPR052514">
    <property type="entry name" value="SAM-dependent_MTase"/>
</dbReference>
<dbReference type="Gene3D" id="3.40.50.150">
    <property type="entry name" value="Vaccinia Virus protein VP39"/>
    <property type="match status" value="1"/>
</dbReference>
<gene>
    <name evidence="2" type="ORF">DN062_02630</name>
</gene>
<dbReference type="SUPFAM" id="SSF53335">
    <property type="entry name" value="S-adenosyl-L-methionine-dependent methyltransferases"/>
    <property type="match status" value="1"/>
</dbReference>
<name>A0A364NQ76_9GAMM</name>
<dbReference type="RefSeq" id="WP_112157294.1">
    <property type="nucleotide sequence ID" value="NZ_QKRX01000002.1"/>
</dbReference>
<dbReference type="EMBL" id="QKRX01000002">
    <property type="protein sequence ID" value="RAU19182.1"/>
    <property type="molecule type" value="Genomic_DNA"/>
</dbReference>
<dbReference type="InterPro" id="IPR029063">
    <property type="entry name" value="SAM-dependent_MTases_sf"/>
</dbReference>
<protein>
    <recommendedName>
        <fullName evidence="1">Methyltransferase FkbM domain-containing protein</fullName>
    </recommendedName>
</protein>
<evidence type="ECO:0000259" key="1">
    <source>
        <dbReference type="Pfam" id="PF05050"/>
    </source>
</evidence>
<dbReference type="AlphaFoldDB" id="A0A364NQ76"/>
<keyword evidence="3" id="KW-1185">Reference proteome</keyword>
<dbReference type="NCBIfam" id="TIGR01444">
    <property type="entry name" value="fkbM_fam"/>
    <property type="match status" value="1"/>
</dbReference>
<feature type="domain" description="Methyltransferase FkbM" evidence="1">
    <location>
        <begin position="42"/>
        <end position="197"/>
    </location>
</feature>